<keyword evidence="2" id="KW-0663">Pyridoxal phosphate</keyword>
<reference evidence="7 8" key="1">
    <citation type="submission" date="2019-02" db="EMBL/GenBank/DDBJ databases">
        <title>Genomic Encyclopedia of Type Strains, Phase IV (KMG-IV): sequencing the most valuable type-strain genomes for metagenomic binning, comparative biology and taxonomic classification.</title>
        <authorList>
            <person name="Goeker M."/>
        </authorList>
    </citation>
    <scope>NUCLEOTIDE SEQUENCE [LARGE SCALE GENOMIC DNA]</scope>
    <source>
        <strain evidence="7 8">DSM 29486</strain>
    </source>
</reference>
<dbReference type="RefSeq" id="WP_130432467.1">
    <property type="nucleotide sequence ID" value="NZ_SGXF01000001.1"/>
</dbReference>
<name>A0A4Q7PN22_9FIRM</name>
<dbReference type="InterPro" id="IPR036390">
    <property type="entry name" value="WH_DNA-bd_sf"/>
</dbReference>
<dbReference type="OrthoDB" id="9808770at2"/>
<dbReference type="PROSITE" id="PS50949">
    <property type="entry name" value="HTH_GNTR"/>
    <property type="match status" value="1"/>
</dbReference>
<dbReference type="GO" id="GO:0008483">
    <property type="term" value="F:transaminase activity"/>
    <property type="evidence" value="ECO:0007669"/>
    <property type="project" value="UniProtKB-KW"/>
</dbReference>
<keyword evidence="8" id="KW-1185">Reference proteome</keyword>
<protein>
    <submittedName>
        <fullName evidence="7">GntR family transcriptional regulator/MocR family aminotransferase</fullName>
    </submittedName>
</protein>
<keyword evidence="7" id="KW-0808">Transferase</keyword>
<comment type="similarity">
    <text evidence="1">In the C-terminal section; belongs to the class-I pyridoxal-phosphate-dependent aminotransferase family.</text>
</comment>
<dbReference type="SMART" id="SM00345">
    <property type="entry name" value="HTH_GNTR"/>
    <property type="match status" value="1"/>
</dbReference>
<proteinExistence type="inferred from homology"/>
<keyword evidence="4" id="KW-0238">DNA-binding</keyword>
<dbReference type="PANTHER" id="PTHR46577:SF1">
    <property type="entry name" value="HTH-TYPE TRANSCRIPTIONAL REGULATORY PROTEIN GABR"/>
    <property type="match status" value="1"/>
</dbReference>
<dbReference type="Gene3D" id="1.10.10.10">
    <property type="entry name" value="Winged helix-like DNA-binding domain superfamily/Winged helix DNA-binding domain"/>
    <property type="match status" value="1"/>
</dbReference>
<evidence type="ECO:0000256" key="1">
    <source>
        <dbReference type="ARBA" id="ARBA00005384"/>
    </source>
</evidence>
<dbReference type="SUPFAM" id="SSF46785">
    <property type="entry name" value="Winged helix' DNA-binding domain"/>
    <property type="match status" value="1"/>
</dbReference>
<evidence type="ECO:0000313" key="7">
    <source>
        <dbReference type="EMBL" id="RZT02254.1"/>
    </source>
</evidence>
<dbReference type="Proteomes" id="UP000292927">
    <property type="component" value="Unassembled WGS sequence"/>
</dbReference>
<keyword evidence="7" id="KW-0032">Aminotransferase</keyword>
<dbReference type="AlphaFoldDB" id="A0A4Q7PN22"/>
<keyword evidence="5" id="KW-0804">Transcription</keyword>
<dbReference type="SUPFAM" id="SSF53383">
    <property type="entry name" value="PLP-dependent transferases"/>
    <property type="match status" value="1"/>
</dbReference>
<evidence type="ECO:0000256" key="5">
    <source>
        <dbReference type="ARBA" id="ARBA00023163"/>
    </source>
</evidence>
<evidence type="ECO:0000313" key="8">
    <source>
        <dbReference type="Proteomes" id="UP000292927"/>
    </source>
</evidence>
<dbReference type="InterPro" id="IPR015424">
    <property type="entry name" value="PyrdxlP-dep_Trfase"/>
</dbReference>
<dbReference type="CDD" id="cd00609">
    <property type="entry name" value="AAT_like"/>
    <property type="match status" value="1"/>
</dbReference>
<dbReference type="InterPro" id="IPR004839">
    <property type="entry name" value="Aminotransferase_I/II_large"/>
</dbReference>
<dbReference type="Pfam" id="PF00392">
    <property type="entry name" value="GntR"/>
    <property type="match status" value="1"/>
</dbReference>
<sequence length="469" mass="52841">MQELTIPLQGGRPLYEQIYEYLKSEIQTGAMKAADRLPSSRHLAEHLQVSRSTVNMAYEQLASEGYIESRRGSGYFVTGLEGQLRIPAAPADSRRKTLEAEKTMKVDFSPRGIDVSTFPRRTWGRLSREVLGGENSELFGNGMSQGEPALRRAICGYLHAARGVNCSEDRVVIGAGNEYLLMLLHQILGSVTVAMENPTYKQAWRILSGMGCRMEPVEMDAWGMRTDLLNRTEAQIVYVMPSHQYPTGIVMPIKRRMELLAWAGSAEGRFVIEDDYDSEFRYKGKPIPSLQGVDAADRVIYLGTFSRSIAPAIRVSYMVLPEQLAEVYREKCGFYASTVSRVDQAILARFLSEGYFERHLNKARALYRNKHEILLQSLKPLEKWFVLRGEHAGLHLLLQERPELPFVSEQELIGAAEQEGVRVYGLSGYEIHSHQPSTVLLGYANLSQQEIREGAELLACAWGRVFRGN</sequence>
<dbReference type="InterPro" id="IPR051446">
    <property type="entry name" value="HTH_trans_reg/aminotransferase"/>
</dbReference>
<dbReference type="InterPro" id="IPR015421">
    <property type="entry name" value="PyrdxlP-dep_Trfase_major"/>
</dbReference>
<evidence type="ECO:0000256" key="3">
    <source>
        <dbReference type="ARBA" id="ARBA00023015"/>
    </source>
</evidence>
<feature type="domain" description="HTH gntR-type" evidence="6">
    <location>
        <begin position="12"/>
        <end position="80"/>
    </location>
</feature>
<dbReference type="PANTHER" id="PTHR46577">
    <property type="entry name" value="HTH-TYPE TRANSCRIPTIONAL REGULATORY PROTEIN GABR"/>
    <property type="match status" value="1"/>
</dbReference>
<dbReference type="PRINTS" id="PR00035">
    <property type="entry name" value="HTHGNTR"/>
</dbReference>
<accession>A0A4Q7PN22</accession>
<dbReference type="GO" id="GO:0003677">
    <property type="term" value="F:DNA binding"/>
    <property type="evidence" value="ECO:0007669"/>
    <property type="project" value="UniProtKB-KW"/>
</dbReference>
<dbReference type="CDD" id="cd07377">
    <property type="entry name" value="WHTH_GntR"/>
    <property type="match status" value="1"/>
</dbReference>
<dbReference type="Gene3D" id="3.40.640.10">
    <property type="entry name" value="Type I PLP-dependent aspartate aminotransferase-like (Major domain)"/>
    <property type="match status" value="1"/>
</dbReference>
<dbReference type="Pfam" id="PF00155">
    <property type="entry name" value="Aminotran_1_2"/>
    <property type="match status" value="1"/>
</dbReference>
<evidence type="ECO:0000256" key="2">
    <source>
        <dbReference type="ARBA" id="ARBA00022898"/>
    </source>
</evidence>
<keyword evidence="3" id="KW-0805">Transcription regulation</keyword>
<dbReference type="EMBL" id="SGXF01000001">
    <property type="protein sequence ID" value="RZT02254.1"/>
    <property type="molecule type" value="Genomic_DNA"/>
</dbReference>
<dbReference type="InterPro" id="IPR000524">
    <property type="entry name" value="Tscrpt_reg_HTH_GntR"/>
</dbReference>
<evidence type="ECO:0000259" key="6">
    <source>
        <dbReference type="PROSITE" id="PS50949"/>
    </source>
</evidence>
<dbReference type="InterPro" id="IPR036388">
    <property type="entry name" value="WH-like_DNA-bd_sf"/>
</dbReference>
<organism evidence="7 8">
    <name type="scientific">Cuneatibacter caecimuris</name>
    <dbReference type="NCBI Taxonomy" id="1796618"/>
    <lineage>
        <taxon>Bacteria</taxon>
        <taxon>Bacillati</taxon>
        <taxon>Bacillota</taxon>
        <taxon>Clostridia</taxon>
        <taxon>Lachnospirales</taxon>
        <taxon>Lachnospiraceae</taxon>
        <taxon>Cuneatibacter</taxon>
    </lineage>
</organism>
<dbReference type="GO" id="GO:0003700">
    <property type="term" value="F:DNA-binding transcription factor activity"/>
    <property type="evidence" value="ECO:0007669"/>
    <property type="project" value="InterPro"/>
</dbReference>
<comment type="caution">
    <text evidence="7">The sequence shown here is derived from an EMBL/GenBank/DDBJ whole genome shotgun (WGS) entry which is preliminary data.</text>
</comment>
<dbReference type="GO" id="GO:0030170">
    <property type="term" value="F:pyridoxal phosphate binding"/>
    <property type="evidence" value="ECO:0007669"/>
    <property type="project" value="InterPro"/>
</dbReference>
<gene>
    <name evidence="7" type="ORF">EV209_0364</name>
</gene>
<evidence type="ECO:0000256" key="4">
    <source>
        <dbReference type="ARBA" id="ARBA00023125"/>
    </source>
</evidence>